<dbReference type="Proteomes" id="UP000003175">
    <property type="component" value="Unassembled WGS sequence"/>
</dbReference>
<organism evidence="2 3">
    <name type="scientific">Selenomonas noxia F0398</name>
    <dbReference type="NCBI Taxonomy" id="702437"/>
    <lineage>
        <taxon>Bacteria</taxon>
        <taxon>Bacillati</taxon>
        <taxon>Bacillota</taxon>
        <taxon>Negativicutes</taxon>
        <taxon>Selenomonadales</taxon>
        <taxon>Selenomonadaceae</taxon>
        <taxon>Selenomonas</taxon>
    </lineage>
</organism>
<dbReference type="Pfam" id="PF00534">
    <property type="entry name" value="Glycos_transf_1"/>
    <property type="match status" value="1"/>
</dbReference>
<evidence type="ECO:0000313" key="3">
    <source>
        <dbReference type="Proteomes" id="UP000003175"/>
    </source>
</evidence>
<gene>
    <name evidence="2" type="ORF">HMPREF9432_01581</name>
</gene>
<dbReference type="EMBL" id="ADGH01000016">
    <property type="protein sequence ID" value="EHG23907.1"/>
    <property type="molecule type" value="Genomic_DNA"/>
</dbReference>
<feature type="domain" description="Glycosyl transferase family 1" evidence="1">
    <location>
        <begin position="209"/>
        <end position="365"/>
    </location>
</feature>
<comment type="caution">
    <text evidence="2">The sequence shown here is derived from an EMBL/GenBank/DDBJ whole genome shotgun (WGS) entry which is preliminary data.</text>
</comment>
<evidence type="ECO:0000313" key="2">
    <source>
        <dbReference type="EMBL" id="EHG23907.1"/>
    </source>
</evidence>
<dbReference type="PANTHER" id="PTHR46401:SF8">
    <property type="entry name" value="BLL6006 PROTEIN"/>
    <property type="match status" value="1"/>
</dbReference>
<sequence>MVGAGFIGWGGGVDFLKAYVAPLQRLSDCEIFIFIPRDSWLRNAARDLRYYFRTKLLHRQIGRYSSPYTARDLVDVFRSDDVHVVVYDLYWDVISDLTKALKKYHIDIIFPTLLDLGRDFPIPWIPYLPDLQHKYYPEFFSEEEIRDRDVSFQHLLQSARSVIVEAEDVKNDLEKFYSVGNTKIFVMPYTAIPEEEWFSLENVDVEKYDLPEKYFLISNQFWLHKDHKTAFDALKLMHDAGYTDYHIVCTGKTDDYRDPRYFQRLLETLHKNNMEKYVHFLGYIPKADQIKILCQSQAALQPTLFEGNPGGGIAYNAISLGVPIILSDIPVNQELQSPLVSFFKRKDPESLKAVMVELVEHRKTFSRYNQVELIEQGQIRLKRLSDAVNSALQYNLGWDE</sequence>
<name>A0ABP2MP00_9FIRM</name>
<keyword evidence="3" id="KW-1185">Reference proteome</keyword>
<accession>A0ABP2MP00</accession>
<dbReference type="SUPFAM" id="SSF53756">
    <property type="entry name" value="UDP-Glycosyltransferase/glycogen phosphorylase"/>
    <property type="match status" value="1"/>
</dbReference>
<dbReference type="PANTHER" id="PTHR46401">
    <property type="entry name" value="GLYCOSYLTRANSFERASE WBBK-RELATED"/>
    <property type="match status" value="1"/>
</dbReference>
<evidence type="ECO:0000259" key="1">
    <source>
        <dbReference type="Pfam" id="PF00534"/>
    </source>
</evidence>
<dbReference type="Gene3D" id="3.40.50.2000">
    <property type="entry name" value="Glycogen Phosphorylase B"/>
    <property type="match status" value="1"/>
</dbReference>
<dbReference type="InterPro" id="IPR001296">
    <property type="entry name" value="Glyco_trans_1"/>
</dbReference>
<reference evidence="2 3" key="1">
    <citation type="submission" date="2011-08" db="EMBL/GenBank/DDBJ databases">
        <title>The Genome Sequence of Selenomonas noxia F0398.</title>
        <authorList>
            <consortium name="The Broad Institute Genome Sequencing Platform"/>
            <person name="Earl A."/>
            <person name="Ward D."/>
            <person name="Feldgarden M."/>
            <person name="Gevers D."/>
            <person name="Izard J."/>
            <person name="Ganesan A."/>
            <person name="Blanton J.M."/>
            <person name="Baranova O.V."/>
            <person name="Tanner A.C."/>
            <person name="Dewhirst F.E."/>
            <person name="Young S.K."/>
            <person name="Zeng Q."/>
            <person name="Gargeya S."/>
            <person name="Fitzgerald M."/>
            <person name="Haas B."/>
            <person name="Abouelleil A."/>
            <person name="Alvarado L."/>
            <person name="Arachchi H.M."/>
            <person name="Berlin A."/>
            <person name="Brown A."/>
            <person name="Chapman S.B."/>
            <person name="Chen Z."/>
            <person name="Dunbar C."/>
            <person name="Freedman E."/>
            <person name="Gearin G."/>
            <person name="Gellesch M."/>
            <person name="Goldberg J."/>
            <person name="Griggs A."/>
            <person name="Gujja S."/>
            <person name="Heiman D."/>
            <person name="Howarth C."/>
            <person name="Larson L."/>
            <person name="Lui A."/>
            <person name="MacDonald P.J.P."/>
            <person name="Montmayeur A."/>
            <person name="Murphy C."/>
            <person name="Neiman D."/>
            <person name="Pearson M."/>
            <person name="Priest M."/>
            <person name="Roberts A."/>
            <person name="Saif S."/>
            <person name="Shea T."/>
            <person name="Shenoy N."/>
            <person name="Sisk P."/>
            <person name="Stolte C."/>
            <person name="Sykes S."/>
            <person name="Wortman J."/>
            <person name="Nusbaum C."/>
            <person name="Birren B."/>
        </authorList>
    </citation>
    <scope>NUCLEOTIDE SEQUENCE [LARGE SCALE GENOMIC DNA]</scope>
    <source>
        <strain evidence="2 3">F0398</strain>
    </source>
</reference>
<proteinExistence type="predicted"/>
<protein>
    <recommendedName>
        <fullName evidence="1">Glycosyl transferase family 1 domain-containing protein</fullName>
    </recommendedName>
</protein>